<dbReference type="Proteomes" id="UP000001542">
    <property type="component" value="Unassembled WGS sequence"/>
</dbReference>
<reference evidence="2" key="2">
    <citation type="journal article" date="2007" name="Science">
        <title>Draft genome sequence of the sexually transmitted pathogen Trichomonas vaginalis.</title>
        <authorList>
            <person name="Carlton J.M."/>
            <person name="Hirt R.P."/>
            <person name="Silva J.C."/>
            <person name="Delcher A.L."/>
            <person name="Schatz M."/>
            <person name="Zhao Q."/>
            <person name="Wortman J.R."/>
            <person name="Bidwell S.L."/>
            <person name="Alsmark U.C.M."/>
            <person name="Besteiro S."/>
            <person name="Sicheritz-Ponten T."/>
            <person name="Noel C.J."/>
            <person name="Dacks J.B."/>
            <person name="Foster P.G."/>
            <person name="Simillion C."/>
            <person name="Van de Peer Y."/>
            <person name="Miranda-Saavedra D."/>
            <person name="Barton G.J."/>
            <person name="Westrop G.D."/>
            <person name="Mueller S."/>
            <person name="Dessi D."/>
            <person name="Fiori P.L."/>
            <person name="Ren Q."/>
            <person name="Paulsen I."/>
            <person name="Zhang H."/>
            <person name="Bastida-Corcuera F.D."/>
            <person name="Simoes-Barbosa A."/>
            <person name="Brown M.T."/>
            <person name="Hayes R.D."/>
            <person name="Mukherjee M."/>
            <person name="Okumura C.Y."/>
            <person name="Schneider R."/>
            <person name="Smith A.J."/>
            <person name="Vanacova S."/>
            <person name="Villalvazo M."/>
            <person name="Haas B.J."/>
            <person name="Pertea M."/>
            <person name="Feldblyum T.V."/>
            <person name="Utterback T.R."/>
            <person name="Shu C.L."/>
            <person name="Osoegawa K."/>
            <person name="de Jong P.J."/>
            <person name="Hrdy I."/>
            <person name="Horvathova L."/>
            <person name="Zubacova Z."/>
            <person name="Dolezal P."/>
            <person name="Malik S.B."/>
            <person name="Logsdon J.M. Jr."/>
            <person name="Henze K."/>
            <person name="Gupta A."/>
            <person name="Wang C.C."/>
            <person name="Dunne R.L."/>
            <person name="Upcroft J.A."/>
            <person name="Upcroft P."/>
            <person name="White O."/>
            <person name="Salzberg S.L."/>
            <person name="Tang P."/>
            <person name="Chiu C.-H."/>
            <person name="Lee Y.-S."/>
            <person name="Embley T.M."/>
            <person name="Coombs G.H."/>
            <person name="Mottram J.C."/>
            <person name="Tachezy J."/>
            <person name="Fraser-Liggett C.M."/>
            <person name="Johnson P.J."/>
        </authorList>
    </citation>
    <scope>NUCLEOTIDE SEQUENCE [LARGE SCALE GENOMIC DNA]</scope>
    <source>
        <strain evidence="2">G3</strain>
    </source>
</reference>
<dbReference type="KEGG" id="tva:4745005"/>
<dbReference type="GO" id="GO:0012507">
    <property type="term" value="C:ER to Golgi transport vesicle membrane"/>
    <property type="evidence" value="ECO:0000318"/>
    <property type="project" value="GO_Central"/>
</dbReference>
<accession>A2G661</accession>
<dbReference type="GO" id="GO:0006906">
    <property type="term" value="P:vesicle fusion"/>
    <property type="evidence" value="ECO:0000318"/>
    <property type="project" value="GO_Central"/>
</dbReference>
<sequence length="877" mass="101985">MDQSAQLLKYYENQYNKYSKQSQELEKQIEFWKNVDAKVGNNNNFDDFNKENEGLEVEIKRIVEDSKIYIASQKYRDLQQTDFQRKFLSAQYILCKLWEEAKNDKDRREQTLKECQNLSNQITSFEEQTKPIVEETLSNVRRTTSNSRLAKRNIFHLQCKQLIDKMESEQKILQEKTIKLTASTESNVLSAKLLAHEANAKALTLKRAILTTQDQDELHDLCVCMASHCEEMNRLLPEIPQYDGIIQYTQQVTNRLEAERLQIIQSIQKYVSAFKALDPVFAALLGINDQVYLEYDKLSFNNDDTKYQIKDVADQATNAKQQIEEYKTRLETTKHILSKEEQNLKDEETAHGFTHDQLAQEITSLKNKLQKMNKTDSKSLESICNNIIGNIAAFVNPTKQTGVQSAISKDFMEKFNSFNNIVGDLCRNIKKQDIERKQGDLIKLRQNFADKLKDNNIQIYNPELIYVYDPNFVCIAHNEKDSVLQIIGGKPGALAEALVNPTVIQHDPLYHIILLLHICYTNISNQDIIIHITNFLSYTLSAIEKTNTTVENQAKAMDAFKMRSYPIPDYDAPDSTIIVNSFSQYIYDWLIYYPACFKGNNQGIDEIEKLINLKTTPYKDIILDMFKPIKDPKYQKNGPVYKQAQKDFSEIENGCNDFMIRAFEIYRNMNVKEVLNFICNSSQAQDDYHSKIVALRKEFQSFIYTSTINDKRAKYILIGWFHAAIDALRKYKNYELFSAIAEASNKMTDDFIASVSKKYKEKLQELEQVQAELKSAKEEYEKIKFQIASDVVPSILDFEKKIFDTRNEFLKNNKTSKVPKDMQSIELMRELAPLFKDFFASKKANITFFLPTEQISKIMAHYPKQITEEDLLEKKRK</sequence>
<organism evidence="2 3">
    <name type="scientific">Trichomonas vaginalis (strain ATCC PRA-98 / G3)</name>
    <dbReference type="NCBI Taxonomy" id="412133"/>
    <lineage>
        <taxon>Eukaryota</taxon>
        <taxon>Metamonada</taxon>
        <taxon>Parabasalia</taxon>
        <taxon>Trichomonadida</taxon>
        <taxon>Trichomonadidae</taxon>
        <taxon>Trichomonas</taxon>
    </lineage>
</organism>
<dbReference type="VEuPathDB" id="TrichDB:TVAGG3_0819980"/>
<feature type="coiled-coil region" evidence="1">
    <location>
        <begin position="309"/>
        <end position="375"/>
    </location>
</feature>
<dbReference type="GO" id="GO:0031902">
    <property type="term" value="C:late endosome membrane"/>
    <property type="evidence" value="ECO:0000318"/>
    <property type="project" value="GO_Central"/>
</dbReference>
<dbReference type="SMR" id="A2G661"/>
<evidence type="ECO:0000256" key="1">
    <source>
        <dbReference type="SAM" id="Coils"/>
    </source>
</evidence>
<feature type="coiled-coil region" evidence="1">
    <location>
        <begin position="8"/>
        <end position="65"/>
    </location>
</feature>
<reference evidence="2" key="1">
    <citation type="submission" date="2006-10" db="EMBL/GenBank/DDBJ databases">
        <authorList>
            <person name="Amadeo P."/>
            <person name="Zhao Q."/>
            <person name="Wortman J."/>
            <person name="Fraser-Liggett C."/>
            <person name="Carlton J."/>
        </authorList>
    </citation>
    <scope>NUCLEOTIDE SEQUENCE</scope>
    <source>
        <strain evidence="2">G3</strain>
    </source>
</reference>
<dbReference type="VEuPathDB" id="TrichDB:TVAG_176390"/>
<dbReference type="RefSeq" id="XP_001300287.1">
    <property type="nucleotide sequence ID" value="XM_001300286.1"/>
</dbReference>
<feature type="coiled-coil region" evidence="1">
    <location>
        <begin position="752"/>
        <end position="786"/>
    </location>
</feature>
<dbReference type="GO" id="GO:0031201">
    <property type="term" value="C:SNARE complex"/>
    <property type="evidence" value="ECO:0000318"/>
    <property type="project" value="GO_Central"/>
</dbReference>
<evidence type="ECO:0000313" key="2">
    <source>
        <dbReference type="EMBL" id="EAX87357.1"/>
    </source>
</evidence>
<evidence type="ECO:0000313" key="3">
    <source>
        <dbReference type="Proteomes" id="UP000001542"/>
    </source>
</evidence>
<proteinExistence type="predicted"/>
<dbReference type="AlphaFoldDB" id="A2G661"/>
<dbReference type="GO" id="GO:0005484">
    <property type="term" value="F:SNAP receptor activity"/>
    <property type="evidence" value="ECO:0000318"/>
    <property type="project" value="GO_Central"/>
</dbReference>
<name>A2G661_TRIV3</name>
<protein>
    <submittedName>
        <fullName evidence="2">Uncharacterized protein</fullName>
    </submittedName>
</protein>
<keyword evidence="1" id="KW-0175">Coiled coil</keyword>
<dbReference type="GO" id="GO:0005789">
    <property type="term" value="C:endoplasmic reticulum membrane"/>
    <property type="evidence" value="ECO:0000318"/>
    <property type="project" value="GO_Central"/>
</dbReference>
<dbReference type="EMBL" id="DS114466">
    <property type="protein sequence ID" value="EAX87357.1"/>
    <property type="molecule type" value="Genomic_DNA"/>
</dbReference>
<dbReference type="GO" id="GO:0000149">
    <property type="term" value="F:SNARE binding"/>
    <property type="evidence" value="ECO:0000318"/>
    <property type="project" value="GO_Central"/>
</dbReference>
<keyword evidence="3" id="KW-1185">Reference proteome</keyword>
<gene>
    <name evidence="2" type="ORF">TVAG_176390</name>
</gene>
<dbReference type="GO" id="GO:0005794">
    <property type="term" value="C:Golgi apparatus"/>
    <property type="evidence" value="ECO:0000318"/>
    <property type="project" value="GO_Central"/>
</dbReference>
<feature type="coiled-coil region" evidence="1">
    <location>
        <begin position="101"/>
        <end position="128"/>
    </location>
</feature>
<dbReference type="InParanoid" id="A2G661"/>